<accession>A0A1I3YI36</accession>
<sequence>MDDTACACGATNTLQNEIDEVNVAVSDLQNFAYMQHLVLCERMKNSCERDALLTLHCALSDRLEALNKTCGILTDALSGSSFPRGLSGHATRSVASPTLVNTKTVSLD</sequence>
<dbReference type="RefSeq" id="WP_093518562.1">
    <property type="nucleotide sequence ID" value="NZ_FOSK01000004.1"/>
</dbReference>
<keyword evidence="2" id="KW-1185">Reference proteome</keyword>
<dbReference type="Proteomes" id="UP000199598">
    <property type="component" value="Unassembled WGS sequence"/>
</dbReference>
<reference evidence="1 2" key="1">
    <citation type="submission" date="2016-10" db="EMBL/GenBank/DDBJ databases">
        <authorList>
            <person name="Varghese N."/>
            <person name="Submissions S."/>
        </authorList>
    </citation>
    <scope>NUCLEOTIDE SEQUENCE [LARGE SCALE GENOMIC DNA]</scope>
    <source>
        <strain evidence="1 2">DSM 16392</strain>
    </source>
</reference>
<proteinExistence type="predicted"/>
<gene>
    <name evidence="1" type="ORF">SAMN04488518_10412</name>
</gene>
<dbReference type="EMBL" id="FOSK01000004">
    <property type="protein sequence ID" value="SFK31019.1"/>
    <property type="molecule type" value="Genomic_DNA"/>
</dbReference>
<comment type="caution">
    <text evidence="1">The sequence shown here is derived from an EMBL/GenBank/DDBJ whole genome shotgun (WGS) entry which is preliminary data.</text>
</comment>
<protein>
    <submittedName>
        <fullName evidence="1">Uncharacterized protein</fullName>
    </submittedName>
</protein>
<name>A0A1I3YI36_9HYPH</name>
<evidence type="ECO:0000313" key="1">
    <source>
        <dbReference type="EMBL" id="SFK31019.1"/>
    </source>
</evidence>
<evidence type="ECO:0000313" key="2">
    <source>
        <dbReference type="Proteomes" id="UP000199598"/>
    </source>
</evidence>
<organism evidence="1 2">
    <name type="scientific">Pseudovibrio ascidiaceicola</name>
    <dbReference type="NCBI Taxonomy" id="285279"/>
    <lineage>
        <taxon>Bacteria</taxon>
        <taxon>Pseudomonadati</taxon>
        <taxon>Pseudomonadota</taxon>
        <taxon>Alphaproteobacteria</taxon>
        <taxon>Hyphomicrobiales</taxon>
        <taxon>Stappiaceae</taxon>
        <taxon>Pseudovibrio</taxon>
    </lineage>
</organism>